<sequence>MTTSPSDVKLRPVEEADQIYLLMKEEYRISRNVRLAWFLGKLNQVIWPASKPELLNSENELDLLSILPKGWQQDFSPSMYPYMLVPSTRATFLARRYRFIVELDLSPSTGIVDDSTGEMIFDEVFHALSRCLAGLAQPFKVPGTDQLFRPKIFITILAYSSIIGLTSHQVLVQGCQLDRTDLDEFLHHIYQQLRAVESNIAQVLHQQHEQSVELVQSSGLHSNNLDDQPHRKQGISMVSADMGLVSMVRQGILALQLLPPNSSAGFEELPLGYTYFIIGIIIITDGVTSVPDVAVCETLLNQLRSGTIACSFVQVGGAYSYDCSFGYIPNVELMKFISLATFGSYLPSCPEVDLNSHEMNAYHKAFLTYSFLKTPESMNSEYFCVSQHKLFNEHLVSASGNPALVMRRKKHTEKEVHAHLISVVSVRLREGYTIREISLTKGGTQLEVKLVLLWKHNMHIEYLATASWPLDPAKRTTRVEVTMEGSYDILHDISCTQRKPITSPYRTSVIRRFWNTLQSINQTDQMLVHLQSFNSIPENYTIPESTKNGVPLFYIPPGSTTPVLSLQHSGSKDSSQSQFASYWKPILSMDANFWQRWLHMHRIAIILEHDMPVPKHLHTAGNNGRYSTIQCRISHSALTSLLRDWSSFVLVEGYSYVKLIYSSCDQPPTSFYLVRLISKTPCMVLRLGFPIGTPAHVRNKIVDELREQILKLRFPHRVQNKEATPKTKRKVASNLSPSKSPSIPAAKPALSDRPCVVILNKPLEKLLIRYEKLPLDFRTPFIFNMENFPQPSNSAVPLSMAANRTASSTLASLSRYFLHQRWVWAVQSSQGPTVAMQAVAHILSMLSEIRVSEGFHFAASGEGIVNMVIELPMKGMSGDMDKESHSCIVQYILFPPHSTSTKDSFSTDDDNDTEVEAVDMDTELNLVTECWVEPQNGTVMKCMDQHRHFQGLKYQEIPQAIFPRDLACMSTMMTFEYLSQLCQNKDQVCSLPAGLKDLRGEVVTSEDSIHMVPFQFDLIQLLPKCQQIELFFLTFSTAVESEEQVHSSPCLPNELLLSLFHSSLEHELSDREIPLAESDHITFMHHILERERDGHVAPFSLPVIKEEVVKPPDRQDTMTSFHTTGSSKEVMGSTSTLQSFSNADLVDEEPLLGERSCSLPQWRCYAKYISSQQILLTFLPASFTDVLMLMASGLETEPQSNVSTQEDDTPSNKSQTDSLSGSTSGFERSESGFSLASKLRRSSSSGHFTARSPVLSPRSEGQTVPADSPMLDQDSWDSRVSETETETPGSDLGEKEGVQFSEPQKADFHISFSRQISQQSTSEGSQLKCPVYVYNCSLEHLKEQLVHPNSSRQPRDIFFRYCRKKDKGRVPLLKERRLQPIQRATPRHLTVALSKRNIPLNGNFSNSNNNMHRSLSQDRSSPSPWTDLLAQPHKHKELANYCSLLQEHYHQSYVRGVYRSLQQSYNISSQDVLMAMDYCEESLQEIDVTSFLQTLCGHIRVFREHGEAPGWRGNPKPSRSSATFIIGEVEEDRPDDRTAMASSSSIDMEDASEAESRGKSSAPTSPLILDESKTAKIPEFPLTLLQTQPKCEVYPDLHKIIQDKFMEIVSQYFKPVPSNPHYFFYCPLSSKKEEDSEDGEIGRRPSEELVSEAEPATEDENMSGCCIMTESDTDLVVEYEENPGTSSHGEGEDQSDLSDSNTVNQDQDSFSILEGDSLLEPEGPQLDMPPLFFHVTCSVNMKSCHGSMPIQTLPTCLDEIISCLENAEALQSVDLNELSVTLDIFVLTLPLEIEVMADFHHNRYTSESSVSLNRSPGQPSSYRSDEELMLVLDSLRGSGVDGVSGDPLSKLPVPHKLAILATMDEEFRRMSFSGYVLNGEQHRFYYISLSRLHPQRIHATKRLSESTVDPPQPTNPCSTETQVEEVTLYNEAEAQATEADSESEDKKSINVAADAPSDNGAEASEPTRALKPEAHDTVSQSSVNIVADRGLPSTPQLQTERCTEPSSPPKTPSSVSLAESMQSASHSCGKLRPSRVQSVVSSQGSLDSDMQGYDGGSSDSECESPTLDEQECQSPLMPDFWLIVKIHQDRVKVYSHSRCFTGGKEASAEELEKREEDQELPECLQLHQMVVRKIGEICRIVNQRMLLQDLHDSHVCNSLLVAESEEDIWKNESLYRQRLNTSDDYNSEESYHARDYLAATMQFIPGHFACEVVWSTIIHIHPRLKMGPNMGVSRAMQALRSVLNSFCVVNRKNMFVYQERTTKSVFYLRLCETSLTGKYSDMEGNLHMTRSIGLARSQEPLFSDDLMGSRSSLDSSRPVGQVDRHILLLVHGVGNAGPEITDELVKVLRKRLDETTLDIITVMLVRNCKLTPADVEFIQPSGSPATEVMTFSLPQYCLPWLPAVAHYLRQNLLIFLHVPKYTDSNTAHHFKHYFHLSSDLADGDIYLYNKPGGQGTGGKGTMSELVQQLFPPSQFKGIACIALSFVDAYGRPLQVPAQDCTTLQRSENCNNPLHPDQFDELTTVGKVYSISASSGTEPQLYVRFDIWEQGNVSPLQLSDKLQGALRHAVCDVVMELRVLPNPLCLGAPRPATKAPKEEAKGLLILLPEVKEVKDSPRQRSGSRVFKTSPSPITLTQAVGSTPMTGTSTPESTTPTSKSTRRSFWDILSKPDSSELGSPKTTDDIVQEKGEEGRVARRRHKTENVKQQWSQEKAMAVELEQAQRRQMSHLEEGDVGTLHPIYQVTCQPWISFMAKLGCPSIQQCTAEIASHFLLPSILAEIVSLVSSLASDTTVKAFEKTSCPPAGDIFVPFPLVQNLSQPPGTTRSFILIGRNFHQWHCSTEQAHKGFQRFEALELSDWFSPSQAGAGLAPRQRFLFISIVDKKVTLYSYNWSVDLGATLNRELVRLVKWQNARAHVVHCLLNQKMGLFHHYCFSDAPIHEMDSKQDPNPFLSPSMEPDALLRSAVPPLASKEQGRLGSSGRSLAPLHFPSELLPFDEALRDVCTIRPLMEGDVVARHGGQLLEIKAAERRELEKQMKIENLFVTWQQRSAQSNMPISAADLETLKQSSRLVHYCATPLLFDPLFRKQIQEEQIVQPPVKKRHRSSDSTASGRDRSYSTDSADMLPSRLKEEPWLLEISSTFLQQYVQYLQSMGFILVQVRPQSPARSIARARAAMLSSMSSEGRMSFSYVKQKSEDSPKTTASGTTTYHLQRALPGGIVLMELAFQACQPRQPHNIQRLEVLRADLIHPRRLATEELATNYLSDFFGSGDGRVHLRVPILCFLIGRQVGGIEEILEVFLPPPTNSPPPWHHRTPPRPEFLPPGPSGLQLAWPDGLIGLFSLTASLTYRCPPPGSGNFHHDRHQRPCVHNFELPASTMEAENMVHSDSMSPASLGICEKLFRRWELKTSLTEGSARRSQQTLTICFGSARPMLPFRAEPGRVPWAKTRPPGARLRAPNPKAWLQGGAPGCYFCVKQYALECSRIPMGQTVNSQSHLMSSLHQGSLLTKPRCKPFPDATPVSDCALSMLFTEECDKVRDLMHVHSFSYDFHLRVVHQYLVGCHMTLRQGYQLTDFLDDFISHHPDIPKFGRNHVFQGSFSISTGMITAHQLYNYITDHASTYNMKPLRMSKAVTTTDNKKGTPDLHEYALVALWNSSGSYKDLEGLHHHDDFDVSLVVCHNAAPFEEQSDGERHLLRLRFYVIMTSQRELFPRLTADMRRFKKLPQIHRDPGELGGRLPPDRAEASGSRGAEQDLWEETSSEAAATLAPSDGNEFYPLAGSGPEAQALLYPSPLFPLLNNEVASARRQIQASVEQAMGHCRRDNLWRRLFHGEHLALDKLKLTKLAFSELEELLEAVQSRSVGEIDPQLDCFLTMSPAWYQSLIKVLLNRFPQSCRHFDDNGIQYLAVLNQKFTDCFVLVFLDTQAGKTSLKVVFREPLPLQPQASSSPPPQLVSMYHHLESVINTACYNLWTGLL</sequence>
<dbReference type="Proteomes" id="UP000831701">
    <property type="component" value="Chromosome 8"/>
</dbReference>
<comment type="caution">
    <text evidence="1">The sequence shown here is derived from an EMBL/GenBank/DDBJ whole genome shotgun (WGS) entry which is preliminary data.</text>
</comment>
<evidence type="ECO:0000313" key="2">
    <source>
        <dbReference type="Proteomes" id="UP000831701"/>
    </source>
</evidence>
<name>A0ACB8WLU8_9TELE</name>
<evidence type="ECO:0000313" key="1">
    <source>
        <dbReference type="EMBL" id="KAI3368715.1"/>
    </source>
</evidence>
<keyword evidence="2" id="KW-1185">Reference proteome</keyword>
<organism evidence="1 2">
    <name type="scientific">Scortum barcoo</name>
    <name type="common">barcoo grunter</name>
    <dbReference type="NCBI Taxonomy" id="214431"/>
    <lineage>
        <taxon>Eukaryota</taxon>
        <taxon>Metazoa</taxon>
        <taxon>Chordata</taxon>
        <taxon>Craniata</taxon>
        <taxon>Vertebrata</taxon>
        <taxon>Euteleostomi</taxon>
        <taxon>Actinopterygii</taxon>
        <taxon>Neopterygii</taxon>
        <taxon>Teleostei</taxon>
        <taxon>Neoteleostei</taxon>
        <taxon>Acanthomorphata</taxon>
        <taxon>Eupercaria</taxon>
        <taxon>Centrarchiformes</taxon>
        <taxon>Terapontoidei</taxon>
        <taxon>Terapontidae</taxon>
        <taxon>Scortum</taxon>
    </lineage>
</organism>
<protein>
    <submittedName>
        <fullName evidence="1">Uncharacterized protein</fullName>
    </submittedName>
</protein>
<dbReference type="EMBL" id="CM041538">
    <property type="protein sequence ID" value="KAI3368715.1"/>
    <property type="molecule type" value="Genomic_DNA"/>
</dbReference>
<proteinExistence type="predicted"/>
<reference evidence="1" key="1">
    <citation type="submission" date="2022-04" db="EMBL/GenBank/DDBJ databases">
        <title>Jade perch genome.</title>
        <authorList>
            <person name="Chao B."/>
        </authorList>
    </citation>
    <scope>NUCLEOTIDE SEQUENCE</scope>
    <source>
        <strain evidence="1">CB-2022</strain>
    </source>
</reference>
<accession>A0ACB8WLU8</accession>
<gene>
    <name evidence="1" type="ORF">L3Q82_025408</name>
</gene>